<evidence type="ECO:0000313" key="6">
    <source>
        <dbReference type="Proteomes" id="UP000280881"/>
    </source>
</evidence>
<dbReference type="InterPro" id="IPR017585">
    <property type="entry name" value="SAF_FlgA"/>
</dbReference>
<gene>
    <name evidence="5" type="ORF">C7457_0101</name>
</gene>
<evidence type="ECO:0000313" key="5">
    <source>
        <dbReference type="EMBL" id="RKQ63238.1"/>
    </source>
</evidence>
<dbReference type="InterPro" id="IPR039246">
    <property type="entry name" value="Flagellar_FlgA"/>
</dbReference>
<feature type="domain" description="SAF" evidence="4">
    <location>
        <begin position="198"/>
        <end position="259"/>
    </location>
</feature>
<evidence type="ECO:0000259" key="4">
    <source>
        <dbReference type="SMART" id="SM00858"/>
    </source>
</evidence>
<dbReference type="Gene3D" id="2.30.30.760">
    <property type="match status" value="1"/>
</dbReference>
<comment type="caution">
    <text evidence="5">The sequence shown here is derived from an EMBL/GenBank/DDBJ whole genome shotgun (WGS) entry which is preliminary data.</text>
</comment>
<dbReference type="InterPro" id="IPR013974">
    <property type="entry name" value="SAF"/>
</dbReference>
<dbReference type="PANTHER" id="PTHR36307">
    <property type="entry name" value="FLAGELLA BASAL BODY P-RING FORMATION PROTEIN FLGA"/>
    <property type="match status" value="1"/>
</dbReference>
<dbReference type="NCBIfam" id="TIGR03170">
    <property type="entry name" value="flgA_cterm"/>
    <property type="match status" value="1"/>
</dbReference>
<dbReference type="CDD" id="cd11614">
    <property type="entry name" value="SAF_CpaB_FlgA_like"/>
    <property type="match status" value="1"/>
</dbReference>
<keyword evidence="5" id="KW-0969">Cilium</keyword>
<accession>A0A420W7G3</accession>
<name>A0A420W7G3_9BACT</name>
<dbReference type="SMART" id="SM00858">
    <property type="entry name" value="SAF"/>
    <property type="match status" value="1"/>
</dbReference>
<keyword evidence="5" id="KW-0966">Cell projection</keyword>
<evidence type="ECO:0000256" key="3">
    <source>
        <dbReference type="ARBA" id="ARBA00022764"/>
    </source>
</evidence>
<keyword evidence="2" id="KW-0732">Signal</keyword>
<dbReference type="EMBL" id="RBIE01000001">
    <property type="protein sequence ID" value="RKQ63238.1"/>
    <property type="molecule type" value="Genomic_DNA"/>
</dbReference>
<keyword evidence="3" id="KW-0574">Periplasm</keyword>
<dbReference type="Pfam" id="PF13144">
    <property type="entry name" value="ChapFlgA"/>
    <property type="match status" value="1"/>
</dbReference>
<dbReference type="Proteomes" id="UP000280881">
    <property type="component" value="Unassembled WGS sequence"/>
</dbReference>
<reference evidence="5 6" key="1">
    <citation type="submission" date="2018-10" db="EMBL/GenBank/DDBJ databases">
        <title>Genomic Encyclopedia of Type Strains, Phase IV (KMG-IV): sequencing the most valuable type-strain genomes for metagenomic binning, comparative biology and taxonomic classification.</title>
        <authorList>
            <person name="Goeker M."/>
        </authorList>
    </citation>
    <scope>NUCLEOTIDE SEQUENCE [LARGE SCALE GENOMIC DNA]</scope>
    <source>
        <strain evidence="5 6">DSM 15521</strain>
    </source>
</reference>
<evidence type="ECO:0000256" key="1">
    <source>
        <dbReference type="ARBA" id="ARBA00004418"/>
    </source>
</evidence>
<organism evidence="5 6">
    <name type="scientific">Thermovibrio guaymasensis</name>
    <dbReference type="NCBI Taxonomy" id="240167"/>
    <lineage>
        <taxon>Bacteria</taxon>
        <taxon>Pseudomonadati</taxon>
        <taxon>Aquificota</taxon>
        <taxon>Aquificia</taxon>
        <taxon>Desulfurobacteriales</taxon>
        <taxon>Desulfurobacteriaceae</taxon>
        <taxon>Thermovibrio</taxon>
    </lineage>
</organism>
<proteinExistence type="predicted"/>
<keyword evidence="6" id="KW-1185">Reference proteome</keyword>
<dbReference type="GO" id="GO:0044780">
    <property type="term" value="P:bacterial-type flagellum assembly"/>
    <property type="evidence" value="ECO:0007669"/>
    <property type="project" value="InterPro"/>
</dbReference>
<evidence type="ECO:0000256" key="2">
    <source>
        <dbReference type="ARBA" id="ARBA00022729"/>
    </source>
</evidence>
<sequence>MKCSERLLALRLNLFFFVLFLFFPSLVSFAAEVLVKEEATVGGNRVFLSDVAEIKGNPLELEILRKVPISSSPQPCRSLTISKKEIAEKIVLYLKENRVSFKEIEVKGAPYVKVRRNCTVVGGERIKRLIEEFLKRNYPQLVLISVPTPSFKLPVKEFKDEVSLKSLGRNYARFVYKVYSNGELVKKVWLTAKVDRKVKVVTAKTPIPKGSLIRPDMVEFREIPSRQARGALSDLKNVVGKVANRDFLPGEVFKSRDLKPNFIVRKGKPVKVVYIRGPIHIELLGIALENGAVGNIIRVKNISTGKILRCRVEKDGSVTFLSD</sequence>
<comment type="subcellular location">
    <subcellularLocation>
        <location evidence="1">Periplasm</location>
    </subcellularLocation>
</comment>
<dbReference type="AlphaFoldDB" id="A0A420W7G3"/>
<protein>
    <submittedName>
        <fullName evidence="5">Flagella basal body P-ring formation protein FlgA</fullName>
    </submittedName>
</protein>
<dbReference type="PANTHER" id="PTHR36307:SF1">
    <property type="entry name" value="FLAGELLA BASAL BODY P-RING FORMATION PROTEIN FLGA"/>
    <property type="match status" value="1"/>
</dbReference>
<keyword evidence="5" id="KW-0282">Flagellum</keyword>
<dbReference type="GO" id="GO:0042597">
    <property type="term" value="C:periplasmic space"/>
    <property type="evidence" value="ECO:0007669"/>
    <property type="project" value="UniProtKB-SubCell"/>
</dbReference>
<dbReference type="Gene3D" id="3.90.1210.10">
    <property type="entry name" value="Antifreeze-like/N-acetylneuraminic acid synthase C-terminal domain"/>
    <property type="match status" value="1"/>
</dbReference>